<gene>
    <name evidence="3" type="ORF">GTA51_17380</name>
</gene>
<evidence type="ECO:0000256" key="1">
    <source>
        <dbReference type="ARBA" id="ARBA00023172"/>
    </source>
</evidence>
<comment type="caution">
    <text evidence="3">The sequence shown here is derived from an EMBL/GenBank/DDBJ whole genome shotgun (WGS) entry which is preliminary data.</text>
</comment>
<dbReference type="GO" id="GO:0006310">
    <property type="term" value="P:DNA recombination"/>
    <property type="evidence" value="ECO:0007669"/>
    <property type="project" value="UniProtKB-KW"/>
</dbReference>
<dbReference type="RefSeq" id="WP_160963327.1">
    <property type="nucleotide sequence ID" value="NZ_WVUD01000045.1"/>
</dbReference>
<dbReference type="AlphaFoldDB" id="A0A7C9IP72"/>
<dbReference type="Pfam" id="PF00589">
    <property type="entry name" value="Phage_integrase"/>
    <property type="match status" value="1"/>
</dbReference>
<dbReference type="GO" id="GO:0003677">
    <property type="term" value="F:DNA binding"/>
    <property type="evidence" value="ECO:0007669"/>
    <property type="project" value="InterPro"/>
</dbReference>
<dbReference type="Gene3D" id="1.10.443.10">
    <property type="entry name" value="Intergrase catalytic core"/>
    <property type="match status" value="1"/>
</dbReference>
<dbReference type="InterPro" id="IPR050090">
    <property type="entry name" value="Tyrosine_recombinase_XerCD"/>
</dbReference>
<keyword evidence="1" id="KW-0233">DNA recombination</keyword>
<dbReference type="InterPro" id="IPR013762">
    <property type="entry name" value="Integrase-like_cat_sf"/>
</dbReference>
<dbReference type="PROSITE" id="PS51898">
    <property type="entry name" value="TYR_RECOMBINASE"/>
    <property type="match status" value="1"/>
</dbReference>
<dbReference type="Proteomes" id="UP000482487">
    <property type="component" value="Unassembled WGS sequence"/>
</dbReference>
<dbReference type="InterPro" id="IPR002104">
    <property type="entry name" value="Integrase_catalytic"/>
</dbReference>
<accession>A0A7C9IP72</accession>
<dbReference type="SUPFAM" id="SSF56349">
    <property type="entry name" value="DNA breaking-rejoining enzymes"/>
    <property type="match status" value="1"/>
</dbReference>
<evidence type="ECO:0000259" key="2">
    <source>
        <dbReference type="PROSITE" id="PS51898"/>
    </source>
</evidence>
<proteinExistence type="predicted"/>
<dbReference type="EMBL" id="WVUD01000045">
    <property type="protein sequence ID" value="MYL84886.1"/>
    <property type="molecule type" value="Genomic_DNA"/>
</dbReference>
<organism evidence="3 4">
    <name type="scientific">Solidesulfovibrio aerotolerans</name>
    <dbReference type="NCBI Taxonomy" id="295255"/>
    <lineage>
        <taxon>Bacteria</taxon>
        <taxon>Pseudomonadati</taxon>
        <taxon>Thermodesulfobacteriota</taxon>
        <taxon>Desulfovibrionia</taxon>
        <taxon>Desulfovibrionales</taxon>
        <taxon>Desulfovibrionaceae</taxon>
        <taxon>Solidesulfovibrio</taxon>
    </lineage>
</organism>
<keyword evidence="4" id="KW-1185">Reference proteome</keyword>
<dbReference type="GO" id="GO:0015074">
    <property type="term" value="P:DNA integration"/>
    <property type="evidence" value="ECO:0007669"/>
    <property type="project" value="InterPro"/>
</dbReference>
<dbReference type="OrthoDB" id="9788852at2"/>
<dbReference type="PANTHER" id="PTHR30349">
    <property type="entry name" value="PHAGE INTEGRASE-RELATED"/>
    <property type="match status" value="1"/>
</dbReference>
<evidence type="ECO:0000313" key="3">
    <source>
        <dbReference type="EMBL" id="MYL84886.1"/>
    </source>
</evidence>
<dbReference type="PANTHER" id="PTHR30349:SF82">
    <property type="entry name" value="INTEGRASE_RECOMBINASE YOEC-RELATED"/>
    <property type="match status" value="1"/>
</dbReference>
<name>A0A7C9IP72_9BACT</name>
<evidence type="ECO:0000313" key="4">
    <source>
        <dbReference type="Proteomes" id="UP000482487"/>
    </source>
</evidence>
<dbReference type="InterPro" id="IPR011010">
    <property type="entry name" value="DNA_brk_join_enz"/>
</dbReference>
<feature type="domain" description="Tyr recombinase" evidence="2">
    <location>
        <begin position="1"/>
        <end position="182"/>
    </location>
</feature>
<protein>
    <submittedName>
        <fullName evidence="3">Tyrosine-type recombinase/integrase</fullName>
    </submittedName>
</protein>
<sequence length="185" mass="21046">MKVQPFTELRHVRSIKRLLVDSPRDKLLFVMGVNSGLRVQDLLAVRVAAVRGLKLGDRISIQEKKTGKPNVLIANKEILAALEEYLAIAQPEDRHYLFKSRKTANSPLTTLSVTKKVKAWAAAINLKGNYGCHSLRKTWAYHQRREFGVSWEVLAKRLNHSNPSVTLRYMGVQDEEVEQVLMNTL</sequence>
<reference evidence="3 4" key="1">
    <citation type="submission" date="2020-01" db="EMBL/GenBank/DDBJ databases">
        <title>Genome sequence of Desulfovibrio aerotolerans DSM 16695(T).</title>
        <authorList>
            <person name="Karnachuk O."/>
            <person name="Avakyan M."/>
            <person name="Mardanov A."/>
            <person name="Kadnikov V."/>
            <person name="Ravin N."/>
        </authorList>
    </citation>
    <scope>NUCLEOTIDE SEQUENCE [LARGE SCALE GENOMIC DNA]</scope>
    <source>
        <strain evidence="3 4">DSM 16695</strain>
    </source>
</reference>